<feature type="compositionally biased region" description="Acidic residues" evidence="1">
    <location>
        <begin position="46"/>
        <end position="58"/>
    </location>
</feature>
<gene>
    <name evidence="2" type="ORF">PGT21_026414</name>
</gene>
<name>A0A5B0LYB0_PUCGR</name>
<organism evidence="2 3">
    <name type="scientific">Puccinia graminis f. sp. tritici</name>
    <dbReference type="NCBI Taxonomy" id="56615"/>
    <lineage>
        <taxon>Eukaryota</taxon>
        <taxon>Fungi</taxon>
        <taxon>Dikarya</taxon>
        <taxon>Basidiomycota</taxon>
        <taxon>Pucciniomycotina</taxon>
        <taxon>Pucciniomycetes</taxon>
        <taxon>Pucciniales</taxon>
        <taxon>Pucciniaceae</taxon>
        <taxon>Puccinia</taxon>
    </lineage>
</organism>
<comment type="caution">
    <text evidence="2">The sequence shown here is derived from an EMBL/GenBank/DDBJ whole genome shotgun (WGS) entry which is preliminary data.</text>
</comment>
<evidence type="ECO:0000256" key="1">
    <source>
        <dbReference type="SAM" id="MobiDB-lite"/>
    </source>
</evidence>
<dbReference type="Proteomes" id="UP000324748">
    <property type="component" value="Unassembled WGS sequence"/>
</dbReference>
<evidence type="ECO:0000313" key="3">
    <source>
        <dbReference type="Proteomes" id="UP000324748"/>
    </source>
</evidence>
<evidence type="ECO:0000313" key="2">
    <source>
        <dbReference type="EMBL" id="KAA1069492.1"/>
    </source>
</evidence>
<feature type="compositionally biased region" description="Basic and acidic residues" evidence="1">
    <location>
        <begin position="79"/>
        <end position="97"/>
    </location>
</feature>
<dbReference type="AlphaFoldDB" id="A0A5B0LYB0"/>
<keyword evidence="3" id="KW-1185">Reference proteome</keyword>
<dbReference type="EMBL" id="VSWC01000183">
    <property type="protein sequence ID" value="KAA1069492.1"/>
    <property type="molecule type" value="Genomic_DNA"/>
</dbReference>
<reference evidence="2 3" key="1">
    <citation type="submission" date="2019-05" db="EMBL/GenBank/DDBJ databases">
        <title>Emergence of the Ug99 lineage of the wheat stem rust pathogen through somatic hybridization.</title>
        <authorList>
            <person name="Li F."/>
            <person name="Upadhyaya N.M."/>
            <person name="Sperschneider J."/>
            <person name="Matny O."/>
            <person name="Nguyen-Phuc H."/>
            <person name="Mago R."/>
            <person name="Raley C."/>
            <person name="Miller M.E."/>
            <person name="Silverstein K.A.T."/>
            <person name="Henningsen E."/>
            <person name="Hirsch C.D."/>
            <person name="Visser B."/>
            <person name="Pretorius Z.A."/>
            <person name="Steffenson B.J."/>
            <person name="Schwessinger B."/>
            <person name="Dodds P.N."/>
            <person name="Figueroa M."/>
        </authorList>
    </citation>
    <scope>NUCLEOTIDE SEQUENCE [LARGE SCALE GENOMIC DNA]</scope>
    <source>
        <strain evidence="2">21-0</strain>
    </source>
</reference>
<feature type="region of interest" description="Disordered" evidence="1">
    <location>
        <begin position="46"/>
        <end position="97"/>
    </location>
</feature>
<accession>A0A5B0LYB0</accession>
<sequence>MLMLSARCGTAQQEQGIWARNVNGFTPLDQQAATSTAEVAEETLDGLSDLESDSDDLDDKPAKKQKQKLAQPNQPSTPSKEEAYASKKKPEEPKPGK</sequence>
<protein>
    <submittedName>
        <fullName evidence="2">Uncharacterized protein</fullName>
    </submittedName>
</protein>
<proteinExistence type="predicted"/>